<evidence type="ECO:0000259" key="1">
    <source>
        <dbReference type="Pfam" id="PF08308"/>
    </source>
</evidence>
<dbReference type="InterPro" id="IPR013229">
    <property type="entry name" value="PEGA"/>
</dbReference>
<keyword evidence="3" id="KW-1185">Reference proteome</keyword>
<dbReference type="RefSeq" id="WP_250987374.1">
    <property type="nucleotide sequence ID" value="NZ_QFDM01000002.1"/>
</dbReference>
<dbReference type="PANTHER" id="PTHR36194">
    <property type="entry name" value="S-LAYER-LIKE PROTEIN"/>
    <property type="match status" value="1"/>
</dbReference>
<evidence type="ECO:0000313" key="3">
    <source>
        <dbReference type="Proteomes" id="UP001523230"/>
    </source>
</evidence>
<dbReference type="Pfam" id="PF08308">
    <property type="entry name" value="PEGA"/>
    <property type="match status" value="1"/>
</dbReference>
<sequence length="213" mass="23162">MHKQLCVLVALTALILSSGCSTTTTSNTQSPIQQATGSLELSSTPQGAEIYLDGVYRGTTPSRIPDLPNGSYQVELRLHDHTAWDMDVEVQAGNTSYIDATLAPIVVPTTIPTPVPTTIPPKTVVGCWELDTYKGNSTGTYHLELQSGGTGRLTVGYPMIIHWSQDPTTNVIYVSCANPHDPTKISHMDLDYDETTDTLIWREVSAPFTRVPC</sequence>
<dbReference type="EMBL" id="QFDM01000002">
    <property type="protein sequence ID" value="MCM2466111.1"/>
    <property type="molecule type" value="Genomic_DNA"/>
</dbReference>
<dbReference type="PANTHER" id="PTHR36194:SF1">
    <property type="entry name" value="S-LAYER-LIKE PROTEIN"/>
    <property type="match status" value="1"/>
</dbReference>
<gene>
    <name evidence="2" type="ORF">DIC75_07235</name>
</gene>
<reference evidence="2 3" key="1">
    <citation type="submission" date="2018-05" db="EMBL/GenBank/DDBJ databases">
        <title>Isolation and characterization of genus Methanoculleus species and their viruses from deep sea marine sediment offshore southwestern Taiwan.</title>
        <authorList>
            <person name="Wei W.-H."/>
            <person name="Chen W.-C."/>
            <person name="Lai M.-C."/>
            <person name="Chen S.-C."/>
        </authorList>
    </citation>
    <scope>NUCLEOTIDE SEQUENCE [LARGE SCALE GENOMIC DNA]</scope>
    <source>
        <strain evidence="2 3">CWC-02</strain>
    </source>
</reference>
<dbReference type="Proteomes" id="UP001523230">
    <property type="component" value="Unassembled WGS sequence"/>
</dbReference>
<name>A0ABD4TDP5_9EURY</name>
<comment type="caution">
    <text evidence="2">The sequence shown here is derived from an EMBL/GenBank/DDBJ whole genome shotgun (WGS) entry which is preliminary data.</text>
</comment>
<feature type="domain" description="PEGA" evidence="1">
    <location>
        <begin position="37"/>
        <end position="104"/>
    </location>
</feature>
<evidence type="ECO:0000313" key="2">
    <source>
        <dbReference type="EMBL" id="MCM2466111.1"/>
    </source>
</evidence>
<proteinExistence type="predicted"/>
<dbReference type="PROSITE" id="PS51257">
    <property type="entry name" value="PROKAR_LIPOPROTEIN"/>
    <property type="match status" value="1"/>
</dbReference>
<organism evidence="2 3">
    <name type="scientific">Methanoculleus oceani</name>
    <dbReference type="NCBI Taxonomy" id="2184756"/>
    <lineage>
        <taxon>Archaea</taxon>
        <taxon>Methanobacteriati</taxon>
        <taxon>Methanobacteriota</taxon>
        <taxon>Stenosarchaea group</taxon>
        <taxon>Methanomicrobia</taxon>
        <taxon>Methanomicrobiales</taxon>
        <taxon>Methanomicrobiaceae</taxon>
        <taxon>Methanoculleus</taxon>
    </lineage>
</organism>
<protein>
    <recommendedName>
        <fullName evidence="1">PEGA domain-containing protein</fullName>
    </recommendedName>
</protein>
<dbReference type="AlphaFoldDB" id="A0ABD4TDP5"/>
<accession>A0ABD4TDP5</accession>